<dbReference type="Pfam" id="PF02481">
    <property type="entry name" value="DNA_processg_A"/>
    <property type="match status" value="1"/>
</dbReference>
<dbReference type="OrthoDB" id="9785707at2"/>
<dbReference type="NCBIfam" id="TIGR00732">
    <property type="entry name" value="dprA"/>
    <property type="match status" value="1"/>
</dbReference>
<feature type="domain" description="Smf/DprA SLOG" evidence="2">
    <location>
        <begin position="80"/>
        <end position="289"/>
    </location>
</feature>
<dbReference type="InterPro" id="IPR057666">
    <property type="entry name" value="DrpA_SLOG"/>
</dbReference>
<gene>
    <name evidence="3" type="primary">dprA</name>
    <name evidence="3" type="ORF">D3H55_05665</name>
</gene>
<organism evidence="3 4">
    <name type="scientific">Bacillus salacetis</name>
    <dbReference type="NCBI Taxonomy" id="2315464"/>
    <lineage>
        <taxon>Bacteria</taxon>
        <taxon>Bacillati</taxon>
        <taxon>Bacillota</taxon>
        <taxon>Bacilli</taxon>
        <taxon>Bacillales</taxon>
        <taxon>Bacillaceae</taxon>
        <taxon>Bacillus</taxon>
    </lineage>
</organism>
<dbReference type="Gene3D" id="3.40.50.450">
    <property type="match status" value="1"/>
</dbReference>
<evidence type="ECO:0000256" key="1">
    <source>
        <dbReference type="ARBA" id="ARBA00006525"/>
    </source>
</evidence>
<comment type="similarity">
    <text evidence="1">Belongs to the DprA/Smf family.</text>
</comment>
<protein>
    <submittedName>
        <fullName evidence="3">DNA-protecting protein DprA</fullName>
    </submittedName>
</protein>
<accession>A0A3A1R3X1</accession>
<dbReference type="EMBL" id="QXIR01000005">
    <property type="protein sequence ID" value="RIW36396.1"/>
    <property type="molecule type" value="Genomic_DNA"/>
</dbReference>
<dbReference type="SUPFAM" id="SSF102405">
    <property type="entry name" value="MCP/YpsA-like"/>
    <property type="match status" value="1"/>
</dbReference>
<sequence length="297" mass="33337">MYSDRNILFTLQHCDSIGWKSINLLMKNTSSPQEIPHLTPAELRNMLPIPSDKCHAFYHQFHSFNHSDKIRQYEEDKIGFITVLDEGYPHILKNIYDPPWVLFYAGRKELLESNRKIAIVGSRKADEYTETALRLILPGLIDEGFVTVSGLAAGADGLAHRMTIAMHGDTIGVIGGGLKNIYPASNRKLAEYMMSKHLIVSEYVPDAKPQRWHFPMRNRIISGLTQAVLVTEASRKSGSLITAETSMNEGRDVFALPGRLDSPLSEGSNHLIQQGAKLVASPKDIISEFQYNFCPQR</sequence>
<evidence type="ECO:0000259" key="2">
    <source>
        <dbReference type="Pfam" id="PF02481"/>
    </source>
</evidence>
<comment type="caution">
    <text evidence="3">The sequence shown here is derived from an EMBL/GenBank/DDBJ whole genome shotgun (WGS) entry which is preliminary data.</text>
</comment>
<dbReference type="PANTHER" id="PTHR43022:SF1">
    <property type="entry name" value="PROTEIN SMF"/>
    <property type="match status" value="1"/>
</dbReference>
<keyword evidence="4" id="KW-1185">Reference proteome</keyword>
<reference evidence="3 4" key="1">
    <citation type="submission" date="2018-09" db="EMBL/GenBank/DDBJ databases">
        <title>Bacillus saliacetes sp. nov., isolated from Thai shrimp paste (Ka-pi).</title>
        <authorList>
            <person name="Daroonpunt R."/>
            <person name="Tanasupawat S."/>
            <person name="Yiamsombut S."/>
        </authorList>
    </citation>
    <scope>NUCLEOTIDE SEQUENCE [LARGE SCALE GENOMIC DNA]</scope>
    <source>
        <strain evidence="3 4">SKP7-4</strain>
    </source>
</reference>
<dbReference type="GO" id="GO:0009294">
    <property type="term" value="P:DNA-mediated transformation"/>
    <property type="evidence" value="ECO:0007669"/>
    <property type="project" value="InterPro"/>
</dbReference>
<dbReference type="InterPro" id="IPR003488">
    <property type="entry name" value="DprA"/>
</dbReference>
<dbReference type="PANTHER" id="PTHR43022">
    <property type="entry name" value="PROTEIN SMF"/>
    <property type="match status" value="1"/>
</dbReference>
<name>A0A3A1R3X1_9BACI</name>
<dbReference type="RefSeq" id="WP_119545947.1">
    <property type="nucleotide sequence ID" value="NZ_QXIR01000005.1"/>
</dbReference>
<evidence type="ECO:0000313" key="3">
    <source>
        <dbReference type="EMBL" id="RIW36396.1"/>
    </source>
</evidence>
<dbReference type="Proteomes" id="UP000265801">
    <property type="component" value="Unassembled WGS sequence"/>
</dbReference>
<proteinExistence type="inferred from homology"/>
<dbReference type="AlphaFoldDB" id="A0A3A1R3X1"/>
<evidence type="ECO:0000313" key="4">
    <source>
        <dbReference type="Proteomes" id="UP000265801"/>
    </source>
</evidence>